<evidence type="ECO:0000259" key="2">
    <source>
        <dbReference type="Pfam" id="PF00534"/>
    </source>
</evidence>
<protein>
    <submittedName>
        <fullName evidence="4">Glycosyltransferase family 4 protein</fullName>
    </submittedName>
</protein>
<feature type="domain" description="Glycosyl transferase family 1" evidence="2">
    <location>
        <begin position="187"/>
        <end position="325"/>
    </location>
</feature>
<keyword evidence="1" id="KW-0808">Transferase</keyword>
<evidence type="ECO:0000313" key="5">
    <source>
        <dbReference type="Proteomes" id="UP000823847"/>
    </source>
</evidence>
<dbReference type="Gene3D" id="3.40.50.2000">
    <property type="entry name" value="Glycogen Phosphorylase B"/>
    <property type="match status" value="2"/>
</dbReference>
<dbReference type="SUPFAM" id="SSF53756">
    <property type="entry name" value="UDP-Glycosyltransferase/glycogen phosphorylase"/>
    <property type="match status" value="1"/>
</dbReference>
<reference evidence="4" key="2">
    <citation type="submission" date="2021-04" db="EMBL/GenBank/DDBJ databases">
        <authorList>
            <person name="Gilroy R."/>
        </authorList>
    </citation>
    <scope>NUCLEOTIDE SEQUENCE</scope>
    <source>
        <strain evidence="4">ChiHecec2B26-12326</strain>
    </source>
</reference>
<sequence length="359" mass="41549">MKKVYVFGTRGFPGVQGGVEKHCERLYPELVGQYEIVVFRRIPFLPQNAEKNYKGIRFIDLPSTRLKGFESCFHSFISTLFCVWKRPSIVHIHNIGPGMFIPLLKLARLKVVLTYHSANYEHKKWNYIARKILKFSEWIALRGSDAIIFVNKYQLERFDESIKRKSVYIPNGVEIQSPSTRTDYIEALGLSPQKYILAVGRITQEKGFDYLIESYLKTLPHDYRLVLAGGIDHASDYAAQIRDMAQKHHIVMPGYVDGEPLRQLYSHAKLFILPSYNEGFPLVLLEAMSYRLPLLASDISANKLLELNPDDYFQTGNVIDLAKHIQRKLSYMGEHPHYSLRAYTWNNIGEQVAQIYERL</sequence>
<name>A0A9D1XRI2_9BACT</name>
<dbReference type="Proteomes" id="UP000823847">
    <property type="component" value="Unassembled WGS sequence"/>
</dbReference>
<accession>A0A9D1XRI2</accession>
<dbReference type="Pfam" id="PF00534">
    <property type="entry name" value="Glycos_transf_1"/>
    <property type="match status" value="1"/>
</dbReference>
<dbReference type="AlphaFoldDB" id="A0A9D1XRI2"/>
<organism evidence="4 5">
    <name type="scientific">Candidatus Parabacteroides intestinigallinarum</name>
    <dbReference type="NCBI Taxonomy" id="2838722"/>
    <lineage>
        <taxon>Bacteria</taxon>
        <taxon>Pseudomonadati</taxon>
        <taxon>Bacteroidota</taxon>
        <taxon>Bacteroidia</taxon>
        <taxon>Bacteroidales</taxon>
        <taxon>Tannerellaceae</taxon>
        <taxon>Parabacteroides</taxon>
    </lineage>
</organism>
<dbReference type="InterPro" id="IPR028098">
    <property type="entry name" value="Glyco_trans_4-like_N"/>
</dbReference>
<comment type="caution">
    <text evidence="4">The sequence shown here is derived from an EMBL/GenBank/DDBJ whole genome shotgun (WGS) entry which is preliminary data.</text>
</comment>
<evidence type="ECO:0000259" key="3">
    <source>
        <dbReference type="Pfam" id="PF13439"/>
    </source>
</evidence>
<dbReference type="CDD" id="cd03801">
    <property type="entry name" value="GT4_PimA-like"/>
    <property type="match status" value="1"/>
</dbReference>
<dbReference type="EMBL" id="DXEN01000055">
    <property type="protein sequence ID" value="HIX86422.1"/>
    <property type="molecule type" value="Genomic_DNA"/>
</dbReference>
<proteinExistence type="predicted"/>
<evidence type="ECO:0000313" key="4">
    <source>
        <dbReference type="EMBL" id="HIX86422.1"/>
    </source>
</evidence>
<dbReference type="Pfam" id="PF13439">
    <property type="entry name" value="Glyco_transf_4"/>
    <property type="match status" value="1"/>
</dbReference>
<dbReference type="GO" id="GO:0009103">
    <property type="term" value="P:lipopolysaccharide biosynthetic process"/>
    <property type="evidence" value="ECO:0007669"/>
    <property type="project" value="TreeGrafter"/>
</dbReference>
<dbReference type="PANTHER" id="PTHR46401:SF2">
    <property type="entry name" value="GLYCOSYLTRANSFERASE WBBK-RELATED"/>
    <property type="match status" value="1"/>
</dbReference>
<dbReference type="PANTHER" id="PTHR46401">
    <property type="entry name" value="GLYCOSYLTRANSFERASE WBBK-RELATED"/>
    <property type="match status" value="1"/>
</dbReference>
<dbReference type="GO" id="GO:0016757">
    <property type="term" value="F:glycosyltransferase activity"/>
    <property type="evidence" value="ECO:0007669"/>
    <property type="project" value="InterPro"/>
</dbReference>
<reference evidence="4" key="1">
    <citation type="journal article" date="2021" name="PeerJ">
        <title>Extensive microbial diversity within the chicken gut microbiome revealed by metagenomics and culture.</title>
        <authorList>
            <person name="Gilroy R."/>
            <person name="Ravi A."/>
            <person name="Getino M."/>
            <person name="Pursley I."/>
            <person name="Horton D.L."/>
            <person name="Alikhan N.F."/>
            <person name="Baker D."/>
            <person name="Gharbi K."/>
            <person name="Hall N."/>
            <person name="Watson M."/>
            <person name="Adriaenssens E.M."/>
            <person name="Foster-Nyarko E."/>
            <person name="Jarju S."/>
            <person name="Secka A."/>
            <person name="Antonio M."/>
            <person name="Oren A."/>
            <person name="Chaudhuri R.R."/>
            <person name="La Ragione R."/>
            <person name="Hildebrand F."/>
            <person name="Pallen M.J."/>
        </authorList>
    </citation>
    <scope>NUCLEOTIDE SEQUENCE</scope>
    <source>
        <strain evidence="4">ChiHecec2B26-12326</strain>
    </source>
</reference>
<gene>
    <name evidence="4" type="ORF">H9848_07430</name>
</gene>
<evidence type="ECO:0000256" key="1">
    <source>
        <dbReference type="ARBA" id="ARBA00022679"/>
    </source>
</evidence>
<feature type="domain" description="Glycosyltransferase subfamily 4-like N-terminal" evidence="3">
    <location>
        <begin position="17"/>
        <end position="176"/>
    </location>
</feature>
<dbReference type="InterPro" id="IPR001296">
    <property type="entry name" value="Glyco_trans_1"/>
</dbReference>